<dbReference type="Gene3D" id="3.40.630.30">
    <property type="match status" value="1"/>
</dbReference>
<keyword evidence="1 4" id="KW-0808">Transferase</keyword>
<evidence type="ECO:0000313" key="4">
    <source>
        <dbReference type="EMBL" id="MBP1931095.1"/>
    </source>
</evidence>
<dbReference type="PROSITE" id="PS51186">
    <property type="entry name" value="GNAT"/>
    <property type="match status" value="1"/>
</dbReference>
<gene>
    <name evidence="4" type="ORF">J2Z37_001092</name>
</gene>
<sequence>MQIRHSTTKDIESIVEIWLNGSIVAHHFIDPNYWHSKIDDMAQIYLPMSLTYVLERDDRLIGFVSMMDDYLAALFIDLSEQNNGYGKYLLEYVKSINQTIQLKVYQQNKNAVRFYLNNGFFIKDELVDDQTAEKEYLMTWAASGGLK</sequence>
<dbReference type="CDD" id="cd04301">
    <property type="entry name" value="NAT_SF"/>
    <property type="match status" value="1"/>
</dbReference>
<reference evidence="4 5" key="1">
    <citation type="submission" date="2021-03" db="EMBL/GenBank/DDBJ databases">
        <title>Genomic Encyclopedia of Type Strains, Phase IV (KMG-IV): sequencing the most valuable type-strain genomes for metagenomic binning, comparative biology and taxonomic classification.</title>
        <authorList>
            <person name="Goeker M."/>
        </authorList>
    </citation>
    <scope>NUCLEOTIDE SEQUENCE [LARGE SCALE GENOMIC DNA]</scope>
    <source>
        <strain evidence="4 5">DSM 24738</strain>
    </source>
</reference>
<feature type="domain" description="N-acetyltransferase" evidence="3">
    <location>
        <begin position="1"/>
        <end position="143"/>
    </location>
</feature>
<dbReference type="Pfam" id="PF13508">
    <property type="entry name" value="Acetyltransf_7"/>
    <property type="match status" value="1"/>
</dbReference>
<dbReference type="Proteomes" id="UP001519343">
    <property type="component" value="Unassembled WGS sequence"/>
</dbReference>
<keyword evidence="5" id="KW-1185">Reference proteome</keyword>
<dbReference type="NCBIfam" id="NF007853">
    <property type="entry name" value="PRK10562.1"/>
    <property type="match status" value="1"/>
</dbReference>
<evidence type="ECO:0000256" key="1">
    <source>
        <dbReference type="ARBA" id="ARBA00022679"/>
    </source>
</evidence>
<evidence type="ECO:0000259" key="3">
    <source>
        <dbReference type="PROSITE" id="PS51186"/>
    </source>
</evidence>
<organism evidence="4 5">
    <name type="scientific">Ammoniphilus resinae</name>
    <dbReference type="NCBI Taxonomy" id="861532"/>
    <lineage>
        <taxon>Bacteria</taxon>
        <taxon>Bacillati</taxon>
        <taxon>Bacillota</taxon>
        <taxon>Bacilli</taxon>
        <taxon>Bacillales</taxon>
        <taxon>Paenibacillaceae</taxon>
        <taxon>Aneurinibacillus group</taxon>
        <taxon>Ammoniphilus</taxon>
    </lineage>
</organism>
<dbReference type="PANTHER" id="PTHR43800">
    <property type="entry name" value="PEPTIDYL-LYSINE N-ACETYLTRANSFERASE YJAB"/>
    <property type="match status" value="1"/>
</dbReference>
<protein>
    <submittedName>
        <fullName evidence="4">Acetyltransferase</fullName>
        <ecNumber evidence="4">2.3.1.-</ecNumber>
    </submittedName>
</protein>
<dbReference type="EMBL" id="JAGGKT010000002">
    <property type="protein sequence ID" value="MBP1931095.1"/>
    <property type="molecule type" value="Genomic_DNA"/>
</dbReference>
<comment type="caution">
    <text evidence="4">The sequence shown here is derived from an EMBL/GenBank/DDBJ whole genome shotgun (WGS) entry which is preliminary data.</text>
</comment>
<name>A0ABS4GLF3_9BACL</name>
<dbReference type="SUPFAM" id="SSF55729">
    <property type="entry name" value="Acyl-CoA N-acyltransferases (Nat)"/>
    <property type="match status" value="1"/>
</dbReference>
<dbReference type="RefSeq" id="WP_209809191.1">
    <property type="nucleotide sequence ID" value="NZ_JAGGKT010000002.1"/>
</dbReference>
<dbReference type="EC" id="2.3.1.-" evidence="4"/>
<dbReference type="PANTHER" id="PTHR43800:SF1">
    <property type="entry name" value="PEPTIDYL-LYSINE N-ACETYLTRANSFERASE YJAB"/>
    <property type="match status" value="1"/>
</dbReference>
<keyword evidence="2 4" id="KW-0012">Acyltransferase</keyword>
<proteinExistence type="predicted"/>
<evidence type="ECO:0000256" key="2">
    <source>
        <dbReference type="ARBA" id="ARBA00023315"/>
    </source>
</evidence>
<dbReference type="InterPro" id="IPR016181">
    <property type="entry name" value="Acyl_CoA_acyltransferase"/>
</dbReference>
<dbReference type="InterPro" id="IPR000182">
    <property type="entry name" value="GNAT_dom"/>
</dbReference>
<dbReference type="GO" id="GO:0016746">
    <property type="term" value="F:acyltransferase activity"/>
    <property type="evidence" value="ECO:0007669"/>
    <property type="project" value="UniProtKB-KW"/>
</dbReference>
<evidence type="ECO:0000313" key="5">
    <source>
        <dbReference type="Proteomes" id="UP001519343"/>
    </source>
</evidence>
<accession>A0ABS4GLF3</accession>